<evidence type="ECO:0000313" key="2">
    <source>
        <dbReference type="Proteomes" id="UP000774617"/>
    </source>
</evidence>
<comment type="caution">
    <text evidence="1">The sequence shown here is derived from an EMBL/GenBank/DDBJ whole genome shotgun (WGS) entry which is preliminary data.</text>
</comment>
<name>A0ABQ8GRV4_9PEZI</name>
<dbReference type="EMBL" id="JAGTJR010000004">
    <property type="protein sequence ID" value="KAH7061566.1"/>
    <property type="molecule type" value="Genomic_DNA"/>
</dbReference>
<keyword evidence="2" id="KW-1185">Reference proteome</keyword>
<proteinExistence type="predicted"/>
<organism evidence="1 2">
    <name type="scientific">Macrophomina phaseolina</name>
    <dbReference type="NCBI Taxonomy" id="35725"/>
    <lineage>
        <taxon>Eukaryota</taxon>
        <taxon>Fungi</taxon>
        <taxon>Dikarya</taxon>
        <taxon>Ascomycota</taxon>
        <taxon>Pezizomycotina</taxon>
        <taxon>Dothideomycetes</taxon>
        <taxon>Dothideomycetes incertae sedis</taxon>
        <taxon>Botryosphaeriales</taxon>
        <taxon>Botryosphaeriaceae</taxon>
        <taxon>Macrophomina</taxon>
    </lineage>
</organism>
<reference evidence="1 2" key="1">
    <citation type="journal article" date="2021" name="Nat. Commun.">
        <title>Genetic determinants of endophytism in the Arabidopsis root mycobiome.</title>
        <authorList>
            <person name="Mesny F."/>
            <person name="Miyauchi S."/>
            <person name="Thiergart T."/>
            <person name="Pickel B."/>
            <person name="Atanasova L."/>
            <person name="Karlsson M."/>
            <person name="Huettel B."/>
            <person name="Barry K.W."/>
            <person name="Haridas S."/>
            <person name="Chen C."/>
            <person name="Bauer D."/>
            <person name="Andreopoulos W."/>
            <person name="Pangilinan J."/>
            <person name="LaButti K."/>
            <person name="Riley R."/>
            <person name="Lipzen A."/>
            <person name="Clum A."/>
            <person name="Drula E."/>
            <person name="Henrissat B."/>
            <person name="Kohler A."/>
            <person name="Grigoriev I.V."/>
            <person name="Martin F.M."/>
            <person name="Hacquard S."/>
        </authorList>
    </citation>
    <scope>NUCLEOTIDE SEQUENCE [LARGE SCALE GENOMIC DNA]</scope>
    <source>
        <strain evidence="1 2">MPI-SDFR-AT-0080</strain>
    </source>
</reference>
<sequence length="488" mass="54529">MNHSHDVRMTTEEPSAHLEATGTILGDDPPRTHRINANSFQQSALLTVNGWQYAAFYQSKGDVEDSNICYPTIARRLLRSWSTGPDGGWEFLVFDDYEQTFDDGHNTISLGICSGDGTIHVSYDHHCDPLRYRHSVQGLASDPEEFEWEKKFFTATANELPGLGSSKLMEEVSYPRFVSADEDMLFTYRIGQAGSGSDVLYRYSSKTNAYAFLGTLLTGEDNSPYINGLDYRGNCLHVSWTYRRFVEYEGFNDPKSTAHKAQAGPNGPENNYDLCYMYSEDGGIRWSDSDGRRIADLEAGETVKPTTEGIAVFNIPTGSGILNQEGQCIAPDGTFHVLNREKHDDVETWMLYSRHPSDARSVADGTISSDLWKRNPIRGFSPTETGARGSISADKESNLYVILPGNIDSSITVLQALKQEGYLNFKTLWRQDGFDGEPLVDQARLDDQNILSIFTRTDENAEGKRKVVVIDIDLGGPEEYPYGVQEMV</sequence>
<protein>
    <recommendedName>
        <fullName evidence="3">Dockerin type 1</fullName>
    </recommendedName>
</protein>
<evidence type="ECO:0008006" key="3">
    <source>
        <dbReference type="Google" id="ProtNLM"/>
    </source>
</evidence>
<dbReference type="SUPFAM" id="SSF50956">
    <property type="entry name" value="Thermostable phytase (3-phytase)"/>
    <property type="match status" value="1"/>
</dbReference>
<gene>
    <name evidence="1" type="ORF">B0J12DRAFT_695710</name>
</gene>
<dbReference type="Pfam" id="PF15892">
    <property type="entry name" value="BNR_4"/>
    <property type="match status" value="1"/>
</dbReference>
<dbReference type="Proteomes" id="UP000774617">
    <property type="component" value="Unassembled WGS sequence"/>
</dbReference>
<evidence type="ECO:0000313" key="1">
    <source>
        <dbReference type="EMBL" id="KAH7061566.1"/>
    </source>
</evidence>
<accession>A0ABQ8GRV4</accession>